<reference evidence="2 3" key="1">
    <citation type="journal article" date="2018" name="IMA Fungus">
        <title>IMA Genome-F 9: Draft genome sequence of Annulohypoxylon stygium, Aspergillus mulundensis, Berkeleyomyces basicola (syn. Thielaviopsis basicola), Ceratocystis smalleyi, two Cercospora beticola strains, Coleophoma cylindrospora, Fusarium fracticaudum, Phialophora cf. hyalina, and Morchella septimelata.</title>
        <authorList>
            <person name="Wingfield B.D."/>
            <person name="Bills G.F."/>
            <person name="Dong Y."/>
            <person name="Huang W."/>
            <person name="Nel W.J."/>
            <person name="Swalarsk-Parry B.S."/>
            <person name="Vaghefi N."/>
            <person name="Wilken P.M."/>
            <person name="An Z."/>
            <person name="de Beer Z.W."/>
            <person name="De Vos L."/>
            <person name="Chen L."/>
            <person name="Duong T.A."/>
            <person name="Gao Y."/>
            <person name="Hammerbacher A."/>
            <person name="Kikkert J.R."/>
            <person name="Li Y."/>
            <person name="Li H."/>
            <person name="Li K."/>
            <person name="Li Q."/>
            <person name="Liu X."/>
            <person name="Ma X."/>
            <person name="Naidoo K."/>
            <person name="Pethybridge S.J."/>
            <person name="Sun J."/>
            <person name="Steenkamp E.T."/>
            <person name="van der Nest M.A."/>
            <person name="van Wyk S."/>
            <person name="Wingfield M.J."/>
            <person name="Xiong C."/>
            <person name="Yue Q."/>
            <person name="Zhang X."/>
        </authorList>
    </citation>
    <scope>NUCLEOTIDE SEQUENCE [LARGE SCALE GENOMIC DNA]</scope>
    <source>
        <strain evidence="2 3">BP 5553</strain>
    </source>
</reference>
<keyword evidence="3" id="KW-1185">Reference proteome</keyword>
<keyword evidence="2" id="KW-0489">Methyltransferase</keyword>
<dbReference type="CDD" id="cd02440">
    <property type="entry name" value="AdoMet_MTases"/>
    <property type="match status" value="1"/>
</dbReference>
<evidence type="ECO:0000313" key="3">
    <source>
        <dbReference type="Proteomes" id="UP000254866"/>
    </source>
</evidence>
<dbReference type="Proteomes" id="UP000254866">
    <property type="component" value="Unassembled WGS sequence"/>
</dbReference>
<name>A0A370TQQ2_9HELO</name>
<dbReference type="Gene3D" id="3.40.50.150">
    <property type="entry name" value="Vaccinia Virus protein VP39"/>
    <property type="match status" value="1"/>
</dbReference>
<dbReference type="PANTHER" id="PTHR43591:SF24">
    <property type="entry name" value="2-METHOXY-6-POLYPRENYL-1,4-BENZOQUINOL METHYLASE, MITOCHONDRIAL"/>
    <property type="match status" value="1"/>
</dbReference>
<dbReference type="GeneID" id="43598129"/>
<feature type="domain" description="Methyltransferase" evidence="1">
    <location>
        <begin position="1"/>
        <end position="148"/>
    </location>
</feature>
<evidence type="ECO:0000313" key="2">
    <source>
        <dbReference type="EMBL" id="RDL37847.1"/>
    </source>
</evidence>
<proteinExistence type="predicted"/>
<dbReference type="GO" id="GO:0008168">
    <property type="term" value="F:methyltransferase activity"/>
    <property type="evidence" value="ECO:0007669"/>
    <property type="project" value="UniProtKB-KW"/>
</dbReference>
<dbReference type="Pfam" id="PF13847">
    <property type="entry name" value="Methyltransf_31"/>
    <property type="match status" value="1"/>
</dbReference>
<keyword evidence="2" id="KW-0808">Transferase</keyword>
<dbReference type="STRING" id="2656787.A0A370TQQ2"/>
<dbReference type="InterPro" id="IPR025714">
    <property type="entry name" value="Methyltranfer_dom"/>
</dbReference>
<evidence type="ECO:0000259" key="1">
    <source>
        <dbReference type="Pfam" id="PF13847"/>
    </source>
</evidence>
<dbReference type="InterPro" id="IPR029063">
    <property type="entry name" value="SAM-dependent_MTases_sf"/>
</dbReference>
<dbReference type="RefSeq" id="XP_031870503.1">
    <property type="nucleotide sequence ID" value="XM_032013903.1"/>
</dbReference>
<comment type="caution">
    <text evidence="2">The sequence shown here is derived from an EMBL/GenBank/DDBJ whole genome shotgun (WGS) entry which is preliminary data.</text>
</comment>
<gene>
    <name evidence="2" type="ORF">BP5553_05280</name>
</gene>
<organism evidence="2 3">
    <name type="scientific">Venustampulla echinocandica</name>
    <dbReference type="NCBI Taxonomy" id="2656787"/>
    <lineage>
        <taxon>Eukaryota</taxon>
        <taxon>Fungi</taxon>
        <taxon>Dikarya</taxon>
        <taxon>Ascomycota</taxon>
        <taxon>Pezizomycotina</taxon>
        <taxon>Leotiomycetes</taxon>
        <taxon>Helotiales</taxon>
        <taxon>Pleuroascaceae</taxon>
        <taxon>Venustampulla</taxon>
    </lineage>
</organism>
<protein>
    <submittedName>
        <fullName evidence="2">UbiE methyltransferase</fullName>
    </submittedName>
</protein>
<dbReference type="GO" id="GO:0032259">
    <property type="term" value="P:methylation"/>
    <property type="evidence" value="ECO:0007669"/>
    <property type="project" value="UniProtKB-KW"/>
</dbReference>
<dbReference type="PANTHER" id="PTHR43591">
    <property type="entry name" value="METHYLTRANSFERASE"/>
    <property type="match status" value="1"/>
</dbReference>
<dbReference type="OrthoDB" id="10017101at2759"/>
<dbReference type="SUPFAM" id="SSF53335">
    <property type="entry name" value="S-adenosyl-L-methionine-dependent methyltransferases"/>
    <property type="match status" value="1"/>
</dbReference>
<dbReference type="AlphaFoldDB" id="A0A370TQQ2"/>
<sequence>MKILDVGCGPGSITIGLARLVPEGDVIGLDYTSTQFPEARVLAAEQSISNVHFQQGDIHKLPFEDGTFDFVTGHQILQHIQDPVQGLKEMRRVTKPGGFVAVREGASMTWYPPSPGMSQWQETTAKVGSAMGANLNAGNKLHVWAREAGFKNEGVKCSAGTWCFRTKDERDYIGGSMADRVLPGTKWGDIAVQKEICTKEDLEAMSRMWREWVDDEDGWFAILHGEIVCSV</sequence>
<accession>A0A370TQQ2</accession>
<dbReference type="EMBL" id="NPIC01000003">
    <property type="protein sequence ID" value="RDL37847.1"/>
    <property type="molecule type" value="Genomic_DNA"/>
</dbReference>